<dbReference type="PANTHER" id="PTHR21137:SF35">
    <property type="entry name" value="ODORANT RECEPTOR 19A-RELATED"/>
    <property type="match status" value="1"/>
</dbReference>
<dbReference type="InterPro" id="IPR004117">
    <property type="entry name" value="7tm6_olfct_rcpt"/>
</dbReference>
<sequence>EFLKKKETKFDWKRTIRLNILVLKIVGLWPPGDEIYGYTFHTPYEILNVLFLQIGIIVFQTVNLFLNIDGLDVVTGTIFVLLMEMLAPIKSYTIIKNTGMLKQLMATINNDLFQSKNSQQRSLIQPNLKAWKKTVATFWFFTLGWLFFLIVKASPQYELTYLHQFTSVTTMSMVNVSIDSLIAALKCTSGVNLTFCNSKNSPTDVEEKLKNCINHHREILKFANYGNKFYNWLIFEEFFVGGISIGLSMFQLTVVVPFSSEFHSFISSSTAISVHVFMYCWFGNEIKVKILRTSWSYFALLRQINSPKN</sequence>
<dbReference type="AlphaFoldDB" id="A0A482WDR7"/>
<comment type="subcellular location">
    <subcellularLocation>
        <location evidence="1">Cell membrane</location>
        <topology evidence="1">Multi-pass membrane protein</topology>
    </subcellularLocation>
</comment>
<feature type="non-terminal residue" evidence="11">
    <location>
        <position position="309"/>
    </location>
</feature>
<feature type="transmembrane region" description="Helical" evidence="10">
    <location>
        <begin position="262"/>
        <end position="282"/>
    </location>
</feature>
<keyword evidence="4 10" id="KW-0812">Transmembrane</keyword>
<evidence type="ECO:0000313" key="11">
    <source>
        <dbReference type="EMBL" id="RZC43175.1"/>
    </source>
</evidence>
<evidence type="ECO:0000256" key="8">
    <source>
        <dbReference type="ARBA" id="ARBA00023170"/>
    </source>
</evidence>
<accession>A0A482WDR7</accession>
<evidence type="ECO:0000256" key="3">
    <source>
        <dbReference type="ARBA" id="ARBA00022606"/>
    </source>
</evidence>
<feature type="transmembrane region" description="Helical" evidence="10">
    <location>
        <begin position="46"/>
        <end position="66"/>
    </location>
</feature>
<feature type="non-terminal residue" evidence="11">
    <location>
        <position position="1"/>
    </location>
</feature>
<dbReference type="Proteomes" id="UP000292052">
    <property type="component" value="Unassembled WGS sequence"/>
</dbReference>
<dbReference type="PANTHER" id="PTHR21137">
    <property type="entry name" value="ODORANT RECEPTOR"/>
    <property type="match status" value="1"/>
</dbReference>
<keyword evidence="12" id="KW-1185">Reference proteome</keyword>
<keyword evidence="9" id="KW-0807">Transducer</keyword>
<comment type="caution">
    <text evidence="11">The sequence shown here is derived from an EMBL/GenBank/DDBJ whole genome shotgun (WGS) entry which is preliminary data.</text>
</comment>
<evidence type="ECO:0000256" key="4">
    <source>
        <dbReference type="ARBA" id="ARBA00022692"/>
    </source>
</evidence>
<dbReference type="GO" id="GO:0007165">
    <property type="term" value="P:signal transduction"/>
    <property type="evidence" value="ECO:0007669"/>
    <property type="project" value="UniProtKB-KW"/>
</dbReference>
<dbReference type="GO" id="GO:0005549">
    <property type="term" value="F:odorant binding"/>
    <property type="evidence" value="ECO:0007669"/>
    <property type="project" value="InterPro"/>
</dbReference>
<dbReference type="GO" id="GO:0004984">
    <property type="term" value="F:olfactory receptor activity"/>
    <property type="evidence" value="ECO:0007669"/>
    <property type="project" value="InterPro"/>
</dbReference>
<evidence type="ECO:0000256" key="1">
    <source>
        <dbReference type="ARBA" id="ARBA00004651"/>
    </source>
</evidence>
<evidence type="ECO:0000256" key="7">
    <source>
        <dbReference type="ARBA" id="ARBA00023136"/>
    </source>
</evidence>
<keyword evidence="2" id="KW-1003">Cell membrane</keyword>
<feature type="transmembrane region" description="Helical" evidence="10">
    <location>
        <begin position="73"/>
        <end position="95"/>
    </location>
</feature>
<evidence type="ECO:0000256" key="5">
    <source>
        <dbReference type="ARBA" id="ARBA00022725"/>
    </source>
</evidence>
<feature type="transmembrane region" description="Helical" evidence="10">
    <location>
        <begin position="229"/>
        <end position="250"/>
    </location>
</feature>
<dbReference type="OrthoDB" id="6596205at2759"/>
<dbReference type="EMBL" id="QDEB01001431">
    <property type="protein sequence ID" value="RZC43175.1"/>
    <property type="molecule type" value="Genomic_DNA"/>
</dbReference>
<evidence type="ECO:0000256" key="9">
    <source>
        <dbReference type="ARBA" id="ARBA00023224"/>
    </source>
</evidence>
<evidence type="ECO:0000256" key="6">
    <source>
        <dbReference type="ARBA" id="ARBA00022989"/>
    </source>
</evidence>
<reference evidence="11 12" key="1">
    <citation type="submission" date="2017-03" db="EMBL/GenBank/DDBJ databases">
        <title>Genome of the blue death feigning beetle - Asbolus verrucosus.</title>
        <authorList>
            <person name="Rider S.D."/>
        </authorList>
    </citation>
    <scope>NUCLEOTIDE SEQUENCE [LARGE SCALE GENOMIC DNA]</scope>
    <source>
        <strain evidence="11">Butters</strain>
        <tissue evidence="11">Head and leg muscle</tissue>
    </source>
</reference>
<keyword evidence="3" id="KW-0716">Sensory transduction</keyword>
<gene>
    <name evidence="11" type="ORF">BDFB_012906</name>
</gene>
<keyword evidence="8" id="KW-0675">Receptor</keyword>
<evidence type="ECO:0000256" key="2">
    <source>
        <dbReference type="ARBA" id="ARBA00022475"/>
    </source>
</evidence>
<organism evidence="11 12">
    <name type="scientific">Asbolus verrucosus</name>
    <name type="common">Desert ironclad beetle</name>
    <dbReference type="NCBI Taxonomy" id="1661398"/>
    <lineage>
        <taxon>Eukaryota</taxon>
        <taxon>Metazoa</taxon>
        <taxon>Ecdysozoa</taxon>
        <taxon>Arthropoda</taxon>
        <taxon>Hexapoda</taxon>
        <taxon>Insecta</taxon>
        <taxon>Pterygota</taxon>
        <taxon>Neoptera</taxon>
        <taxon>Endopterygota</taxon>
        <taxon>Coleoptera</taxon>
        <taxon>Polyphaga</taxon>
        <taxon>Cucujiformia</taxon>
        <taxon>Tenebrionidae</taxon>
        <taxon>Pimeliinae</taxon>
        <taxon>Asbolus</taxon>
    </lineage>
</organism>
<dbReference type="GO" id="GO:0005886">
    <property type="term" value="C:plasma membrane"/>
    <property type="evidence" value="ECO:0007669"/>
    <property type="project" value="UniProtKB-SubCell"/>
</dbReference>
<protein>
    <submittedName>
        <fullName evidence="11">7tm 6 domain containing protein</fullName>
    </submittedName>
</protein>
<evidence type="ECO:0000256" key="10">
    <source>
        <dbReference type="SAM" id="Phobius"/>
    </source>
</evidence>
<feature type="transmembrane region" description="Helical" evidence="10">
    <location>
        <begin position="136"/>
        <end position="154"/>
    </location>
</feature>
<proteinExistence type="predicted"/>
<evidence type="ECO:0000313" key="12">
    <source>
        <dbReference type="Proteomes" id="UP000292052"/>
    </source>
</evidence>
<keyword evidence="7 10" id="KW-0472">Membrane</keyword>
<keyword evidence="6 10" id="KW-1133">Transmembrane helix</keyword>
<dbReference type="Pfam" id="PF02949">
    <property type="entry name" value="7tm_6"/>
    <property type="match status" value="1"/>
</dbReference>
<keyword evidence="5" id="KW-0552">Olfaction</keyword>
<name>A0A482WDR7_ASBVE</name>